<evidence type="ECO:0000256" key="9">
    <source>
        <dbReference type="ARBA" id="ARBA00023136"/>
    </source>
</evidence>
<dbReference type="Proteomes" id="UP001596189">
    <property type="component" value="Unassembled WGS sequence"/>
</dbReference>
<evidence type="ECO:0000256" key="3">
    <source>
        <dbReference type="ARBA" id="ARBA00008281"/>
    </source>
</evidence>
<evidence type="ECO:0000313" key="13">
    <source>
        <dbReference type="Proteomes" id="UP001596189"/>
    </source>
</evidence>
<keyword evidence="6 10" id="KW-0812">Transmembrane</keyword>
<name>A0ABW1JIS8_9ACTN</name>
<keyword evidence="13" id="KW-1185">Reference proteome</keyword>
<evidence type="ECO:0000313" key="12">
    <source>
        <dbReference type="EMBL" id="MFC6008583.1"/>
    </source>
</evidence>
<keyword evidence="4 10" id="KW-1003">Cell membrane</keyword>
<comment type="similarity">
    <text evidence="3 10">Belongs to the FliL family.</text>
</comment>
<comment type="caution">
    <text evidence="12">The sequence shown here is derived from an EMBL/GenBank/DDBJ whole genome shotgun (WGS) entry which is preliminary data.</text>
</comment>
<reference evidence="13" key="1">
    <citation type="journal article" date="2019" name="Int. J. Syst. Evol. Microbiol.">
        <title>The Global Catalogue of Microorganisms (GCM) 10K type strain sequencing project: providing services to taxonomists for standard genome sequencing and annotation.</title>
        <authorList>
            <consortium name="The Broad Institute Genomics Platform"/>
            <consortium name="The Broad Institute Genome Sequencing Center for Infectious Disease"/>
            <person name="Wu L."/>
            <person name="Ma J."/>
        </authorList>
    </citation>
    <scope>NUCLEOTIDE SEQUENCE [LARGE SCALE GENOMIC DNA]</scope>
    <source>
        <strain evidence="13">KACC 14249</strain>
    </source>
</reference>
<keyword evidence="5 10" id="KW-0145">Chemotaxis</keyword>
<keyword evidence="12" id="KW-0969">Cilium</keyword>
<dbReference type="EMBL" id="JBHSRD010000006">
    <property type="protein sequence ID" value="MFC6008583.1"/>
    <property type="molecule type" value="Genomic_DNA"/>
</dbReference>
<comment type="subcellular location">
    <subcellularLocation>
        <location evidence="2">Cell membrane</location>
        <topology evidence="2">Single-pass membrane protein</topology>
    </subcellularLocation>
</comment>
<sequence>MNKTEERVVSTMRTSAPAGAAPAEEPAKKKSKKKLLILVVLVLAAAGAAWFFLLRGGDGKAEAKKPELGTVLPVDPININLEGGHYLKLSFSLQLAKGVKEDPDPSRALAIAIDQFSGESMTVLSQPAARRKAVKELTEAVEKAYGEDVIDLYPTTLVMQ</sequence>
<evidence type="ECO:0000256" key="6">
    <source>
        <dbReference type="ARBA" id="ARBA00022692"/>
    </source>
</evidence>
<dbReference type="RefSeq" id="WP_345714532.1">
    <property type="nucleotide sequence ID" value="NZ_BAABFP010000002.1"/>
</dbReference>
<proteinExistence type="inferred from homology"/>
<comment type="function">
    <text evidence="1 10">Controls the rotational direction of flagella during chemotaxis.</text>
</comment>
<accession>A0ABW1JIS8</accession>
<evidence type="ECO:0000256" key="2">
    <source>
        <dbReference type="ARBA" id="ARBA00004162"/>
    </source>
</evidence>
<keyword evidence="12" id="KW-0966">Cell projection</keyword>
<evidence type="ECO:0000256" key="4">
    <source>
        <dbReference type="ARBA" id="ARBA00022475"/>
    </source>
</evidence>
<keyword evidence="7 10" id="KW-0283">Flagellar rotation</keyword>
<protein>
    <recommendedName>
        <fullName evidence="10">Flagellar protein FliL</fullName>
    </recommendedName>
</protein>
<dbReference type="Pfam" id="PF03748">
    <property type="entry name" value="FliL"/>
    <property type="match status" value="1"/>
</dbReference>
<evidence type="ECO:0000256" key="11">
    <source>
        <dbReference type="SAM" id="MobiDB-lite"/>
    </source>
</evidence>
<evidence type="ECO:0000256" key="5">
    <source>
        <dbReference type="ARBA" id="ARBA00022500"/>
    </source>
</evidence>
<keyword evidence="9 10" id="KW-0472">Membrane</keyword>
<feature type="transmembrane region" description="Helical" evidence="10">
    <location>
        <begin position="35"/>
        <end position="54"/>
    </location>
</feature>
<evidence type="ECO:0000256" key="10">
    <source>
        <dbReference type="RuleBase" id="RU364125"/>
    </source>
</evidence>
<evidence type="ECO:0000256" key="7">
    <source>
        <dbReference type="ARBA" id="ARBA00022779"/>
    </source>
</evidence>
<evidence type="ECO:0000256" key="8">
    <source>
        <dbReference type="ARBA" id="ARBA00022989"/>
    </source>
</evidence>
<dbReference type="InterPro" id="IPR005503">
    <property type="entry name" value="FliL"/>
</dbReference>
<keyword evidence="8 10" id="KW-1133">Transmembrane helix</keyword>
<evidence type="ECO:0000256" key="1">
    <source>
        <dbReference type="ARBA" id="ARBA00002254"/>
    </source>
</evidence>
<keyword evidence="12" id="KW-0282">Flagellum</keyword>
<feature type="compositionally biased region" description="Low complexity" evidence="11">
    <location>
        <begin position="15"/>
        <end position="24"/>
    </location>
</feature>
<gene>
    <name evidence="12" type="primary">fliL</name>
    <name evidence="12" type="ORF">ACFQDO_15710</name>
</gene>
<organism evidence="12 13">
    <name type="scientific">Angustibacter luteus</name>
    <dbReference type="NCBI Taxonomy" id="658456"/>
    <lineage>
        <taxon>Bacteria</taxon>
        <taxon>Bacillati</taxon>
        <taxon>Actinomycetota</taxon>
        <taxon>Actinomycetes</taxon>
        <taxon>Kineosporiales</taxon>
        <taxon>Kineosporiaceae</taxon>
    </lineage>
</organism>
<feature type="region of interest" description="Disordered" evidence="11">
    <location>
        <begin position="1"/>
        <end position="25"/>
    </location>
</feature>